<dbReference type="SMART" id="SM00636">
    <property type="entry name" value="Glyco_18"/>
    <property type="match status" value="1"/>
</dbReference>
<evidence type="ECO:0000259" key="2">
    <source>
        <dbReference type="PROSITE" id="PS51910"/>
    </source>
</evidence>
<evidence type="ECO:0000313" key="3">
    <source>
        <dbReference type="EMBL" id="CAF0873266.1"/>
    </source>
</evidence>
<protein>
    <recommendedName>
        <fullName evidence="2">GH18 domain-containing protein</fullName>
    </recommendedName>
</protein>
<dbReference type="InterPro" id="IPR017853">
    <property type="entry name" value="GH"/>
</dbReference>
<comment type="caution">
    <text evidence="3">The sequence shown here is derived from an EMBL/GenBank/DDBJ whole genome shotgun (WGS) entry which is preliminary data.</text>
</comment>
<sequence>MAKQNYQLALITLFLSIIFKARCYVYMCWYVNWSELRPIRPFSADQIDYDLCTHILYSAAVIDPKTLTIAFMQQNVSENLEKILNSKIKYKNLKIILTIGSYDTKSYGFESVTNPNDTQAMLNFSNNLVAYLRKFNFDGVLLDYEFPGMVNRAPLFTKEGFSLLIRKLKRKFKEESIISEKTELILMSTMAARVDWINKFYEIDKIISYLDYMLLLTYDLKRSSEKRTRITSALFPKANETGIYSTFNIASVVAKYLTEGAKANKMVIGIPAYGRSYELTDSLDNMPGALAKGPGLPGLITDETGVLSYFEICDKAQKNDSKKFWDESNLGPYLVYDEKYWIGYEDMDSVYEKMLFIKANNLSGAFLWSIDLDDFDGKHCSQGKYPLLKAIRSELTFNDYETNDFLINSITHFTCSQGRVVQCLQKELYKPHDKD</sequence>
<dbReference type="InterPro" id="IPR050314">
    <property type="entry name" value="Glycosyl_Hydrlase_18"/>
</dbReference>
<dbReference type="SUPFAM" id="SSF51445">
    <property type="entry name" value="(Trans)glycosidases"/>
    <property type="match status" value="1"/>
</dbReference>
<dbReference type="AlphaFoldDB" id="A0A813XX68"/>
<feature type="domain" description="GH18" evidence="2">
    <location>
        <begin position="24"/>
        <end position="398"/>
    </location>
</feature>
<dbReference type="Pfam" id="PF00704">
    <property type="entry name" value="Glyco_hydro_18"/>
    <property type="match status" value="1"/>
</dbReference>
<dbReference type="InterPro" id="IPR001223">
    <property type="entry name" value="Glyco_hydro18_cat"/>
</dbReference>
<dbReference type="GO" id="GO:0006032">
    <property type="term" value="P:chitin catabolic process"/>
    <property type="evidence" value="ECO:0007669"/>
    <property type="project" value="TreeGrafter"/>
</dbReference>
<reference evidence="3" key="1">
    <citation type="submission" date="2021-02" db="EMBL/GenBank/DDBJ databases">
        <authorList>
            <person name="Nowell W R."/>
        </authorList>
    </citation>
    <scope>NUCLEOTIDE SEQUENCE</scope>
    <source>
        <strain evidence="3">Ploen Becks lab</strain>
    </source>
</reference>
<dbReference type="InterPro" id="IPR011583">
    <property type="entry name" value="Chitinase_II/V-like_cat"/>
</dbReference>
<dbReference type="GO" id="GO:0008061">
    <property type="term" value="F:chitin binding"/>
    <property type="evidence" value="ECO:0007669"/>
    <property type="project" value="InterPro"/>
</dbReference>
<gene>
    <name evidence="3" type="ORF">OXX778_LOCUS10040</name>
</gene>
<proteinExistence type="predicted"/>
<dbReference type="Proteomes" id="UP000663879">
    <property type="component" value="Unassembled WGS sequence"/>
</dbReference>
<dbReference type="FunFam" id="3.10.50.10:FF:000001">
    <property type="entry name" value="Chitinase 3-like 1"/>
    <property type="match status" value="1"/>
</dbReference>
<dbReference type="OrthoDB" id="76388at2759"/>
<dbReference type="GO" id="GO:0005576">
    <property type="term" value="C:extracellular region"/>
    <property type="evidence" value="ECO:0007669"/>
    <property type="project" value="TreeGrafter"/>
</dbReference>
<dbReference type="SUPFAM" id="SSF54556">
    <property type="entry name" value="Chitinase insertion domain"/>
    <property type="match status" value="1"/>
</dbReference>
<keyword evidence="4" id="KW-1185">Reference proteome</keyword>
<evidence type="ECO:0000313" key="4">
    <source>
        <dbReference type="Proteomes" id="UP000663879"/>
    </source>
</evidence>
<accession>A0A813XX68</accession>
<dbReference type="EMBL" id="CAJNOC010001542">
    <property type="protein sequence ID" value="CAF0873266.1"/>
    <property type="molecule type" value="Genomic_DNA"/>
</dbReference>
<dbReference type="PANTHER" id="PTHR11177:SF317">
    <property type="entry name" value="CHITINASE 12-RELATED"/>
    <property type="match status" value="1"/>
</dbReference>
<name>A0A813XX68_9BILA</name>
<keyword evidence="1" id="KW-1015">Disulfide bond</keyword>
<dbReference type="PROSITE" id="PS51910">
    <property type="entry name" value="GH18_2"/>
    <property type="match status" value="1"/>
</dbReference>
<dbReference type="PANTHER" id="PTHR11177">
    <property type="entry name" value="CHITINASE"/>
    <property type="match status" value="1"/>
</dbReference>
<dbReference type="GO" id="GO:0004568">
    <property type="term" value="F:chitinase activity"/>
    <property type="evidence" value="ECO:0007669"/>
    <property type="project" value="TreeGrafter"/>
</dbReference>
<dbReference type="GO" id="GO:0005975">
    <property type="term" value="P:carbohydrate metabolic process"/>
    <property type="evidence" value="ECO:0007669"/>
    <property type="project" value="InterPro"/>
</dbReference>
<evidence type="ECO:0000256" key="1">
    <source>
        <dbReference type="ARBA" id="ARBA00023157"/>
    </source>
</evidence>
<dbReference type="Gene3D" id="3.10.50.10">
    <property type="match status" value="1"/>
</dbReference>
<organism evidence="3 4">
    <name type="scientific">Brachionus calyciflorus</name>
    <dbReference type="NCBI Taxonomy" id="104777"/>
    <lineage>
        <taxon>Eukaryota</taxon>
        <taxon>Metazoa</taxon>
        <taxon>Spiralia</taxon>
        <taxon>Gnathifera</taxon>
        <taxon>Rotifera</taxon>
        <taxon>Eurotatoria</taxon>
        <taxon>Monogononta</taxon>
        <taxon>Pseudotrocha</taxon>
        <taxon>Ploima</taxon>
        <taxon>Brachionidae</taxon>
        <taxon>Brachionus</taxon>
    </lineage>
</organism>
<dbReference type="Gene3D" id="3.20.20.80">
    <property type="entry name" value="Glycosidases"/>
    <property type="match status" value="1"/>
</dbReference>
<dbReference type="InterPro" id="IPR029070">
    <property type="entry name" value="Chitinase_insertion_sf"/>
</dbReference>